<dbReference type="Gene3D" id="3.40.50.300">
    <property type="entry name" value="P-loop containing nucleotide triphosphate hydrolases"/>
    <property type="match status" value="1"/>
</dbReference>
<dbReference type="GO" id="GO:0005737">
    <property type="term" value="C:cytoplasm"/>
    <property type="evidence" value="ECO:0007669"/>
    <property type="project" value="TreeGrafter"/>
</dbReference>
<dbReference type="SMART" id="SM00053">
    <property type="entry name" value="DYNc"/>
    <property type="match status" value="1"/>
</dbReference>
<dbReference type="InterPro" id="IPR020850">
    <property type="entry name" value="GED_dom"/>
</dbReference>
<keyword evidence="1" id="KW-0547">Nucleotide-binding</keyword>
<dbReference type="STRING" id="69332.A0A388KBX7"/>
<dbReference type="PROSITE" id="PS51388">
    <property type="entry name" value="GED"/>
    <property type="match status" value="1"/>
</dbReference>
<dbReference type="GO" id="GO:0008017">
    <property type="term" value="F:microtubule binding"/>
    <property type="evidence" value="ECO:0007669"/>
    <property type="project" value="TreeGrafter"/>
</dbReference>
<dbReference type="GO" id="GO:0005874">
    <property type="term" value="C:microtubule"/>
    <property type="evidence" value="ECO:0007669"/>
    <property type="project" value="TreeGrafter"/>
</dbReference>
<evidence type="ECO:0000313" key="6">
    <source>
        <dbReference type="Proteomes" id="UP000265515"/>
    </source>
</evidence>
<dbReference type="PROSITE" id="PS51718">
    <property type="entry name" value="G_DYNAMIN_2"/>
    <property type="match status" value="1"/>
</dbReference>
<proteinExistence type="predicted"/>
<dbReference type="InterPro" id="IPR000375">
    <property type="entry name" value="Dynamin_stalk"/>
</dbReference>
<dbReference type="EMBL" id="BFEA01000089">
    <property type="protein sequence ID" value="GBG67565.1"/>
    <property type="molecule type" value="Genomic_DNA"/>
</dbReference>
<dbReference type="PRINTS" id="PR00195">
    <property type="entry name" value="DYNAMIN"/>
</dbReference>
<dbReference type="Pfam" id="PF00350">
    <property type="entry name" value="Dynamin_N"/>
    <property type="match status" value="1"/>
</dbReference>
<keyword evidence="6" id="KW-1185">Reference proteome</keyword>
<dbReference type="InterPro" id="IPR045063">
    <property type="entry name" value="Dynamin_N"/>
</dbReference>
<dbReference type="OrthoDB" id="5061070at2759"/>
<feature type="domain" description="GED" evidence="3">
    <location>
        <begin position="468"/>
        <end position="560"/>
    </location>
</feature>
<evidence type="ECO:0000313" key="5">
    <source>
        <dbReference type="EMBL" id="GBG67565.1"/>
    </source>
</evidence>
<dbReference type="InterPro" id="IPR030381">
    <property type="entry name" value="G_DYNAMIN_dom"/>
</dbReference>
<name>A0A388KBX7_CHABU</name>
<evidence type="ECO:0000256" key="1">
    <source>
        <dbReference type="ARBA" id="ARBA00022741"/>
    </source>
</evidence>
<dbReference type="Gramene" id="GBG67565">
    <property type="protein sequence ID" value="GBG67565"/>
    <property type="gene ID" value="CBR_g694"/>
</dbReference>
<dbReference type="SUPFAM" id="SSF52540">
    <property type="entry name" value="P-loop containing nucleoside triphosphate hydrolases"/>
    <property type="match status" value="1"/>
</dbReference>
<dbReference type="PANTHER" id="PTHR11566">
    <property type="entry name" value="DYNAMIN"/>
    <property type="match status" value="1"/>
</dbReference>
<comment type="caution">
    <text evidence="5">The sequence shown here is derived from an EMBL/GenBank/DDBJ whole genome shotgun (WGS) entry which is preliminary data.</text>
</comment>
<dbReference type="AlphaFoldDB" id="A0A388KBX7"/>
<evidence type="ECO:0000259" key="3">
    <source>
        <dbReference type="PROSITE" id="PS51388"/>
    </source>
</evidence>
<reference evidence="5 6" key="1">
    <citation type="journal article" date="2018" name="Cell">
        <title>The Chara Genome: Secondary Complexity and Implications for Plant Terrestrialization.</title>
        <authorList>
            <person name="Nishiyama T."/>
            <person name="Sakayama H."/>
            <person name="Vries J.D."/>
            <person name="Buschmann H."/>
            <person name="Saint-Marcoux D."/>
            <person name="Ullrich K.K."/>
            <person name="Haas F.B."/>
            <person name="Vanderstraeten L."/>
            <person name="Becker D."/>
            <person name="Lang D."/>
            <person name="Vosolsobe S."/>
            <person name="Rombauts S."/>
            <person name="Wilhelmsson P.K.I."/>
            <person name="Janitza P."/>
            <person name="Kern R."/>
            <person name="Heyl A."/>
            <person name="Rumpler F."/>
            <person name="Villalobos L.I.A.C."/>
            <person name="Clay J.M."/>
            <person name="Skokan R."/>
            <person name="Toyoda A."/>
            <person name="Suzuki Y."/>
            <person name="Kagoshima H."/>
            <person name="Schijlen E."/>
            <person name="Tajeshwar N."/>
            <person name="Catarino B."/>
            <person name="Hetherington A.J."/>
            <person name="Saltykova A."/>
            <person name="Bonnot C."/>
            <person name="Breuninger H."/>
            <person name="Symeonidi A."/>
            <person name="Radhakrishnan G.V."/>
            <person name="Van Nieuwerburgh F."/>
            <person name="Deforce D."/>
            <person name="Chang C."/>
            <person name="Karol K.G."/>
            <person name="Hedrich R."/>
            <person name="Ulvskov P."/>
            <person name="Glockner G."/>
            <person name="Delwiche C.F."/>
            <person name="Petrasek J."/>
            <person name="Van de Peer Y."/>
            <person name="Friml J."/>
            <person name="Beilby M."/>
            <person name="Dolan L."/>
            <person name="Kohara Y."/>
            <person name="Sugano S."/>
            <person name="Fujiyama A."/>
            <person name="Delaux P.-M."/>
            <person name="Quint M."/>
            <person name="TheiBen G."/>
            <person name="Hagemann M."/>
            <person name="Harholt J."/>
            <person name="Dunand C."/>
            <person name="Zachgo S."/>
            <person name="Langdale J."/>
            <person name="Maumus F."/>
            <person name="Straeten D.V.D."/>
            <person name="Gould S.B."/>
            <person name="Rensing S.A."/>
        </authorList>
    </citation>
    <scope>NUCLEOTIDE SEQUENCE [LARGE SCALE GENOMIC DNA]</scope>
    <source>
        <strain evidence="5 6">S276</strain>
    </source>
</reference>
<dbReference type="Gene3D" id="1.20.120.1240">
    <property type="entry name" value="Dynamin, middle domain"/>
    <property type="match status" value="1"/>
</dbReference>
<dbReference type="InterPro" id="IPR001401">
    <property type="entry name" value="Dynamin_GTPase"/>
</dbReference>
<feature type="domain" description="Dynamin-type G" evidence="4">
    <location>
        <begin position="1"/>
        <end position="276"/>
    </location>
</feature>
<sequence>MSLSCGYSERIRPMLNIIEKLRKLGVKDEGIKLPTIAVSAPTVDDNTRWKGVIAKVEPNEDDGGKQLAIRVDSKLIIEYSTVKKEINADEVESAINAATVQLVGNRKDIKDHPITLTVIRAGSPELTLIDLPGITRVPIADQPKNIYEQVTRMIRHYIEPEETVILNVISATVDFSTCESIRMSQEVDQTGERTLAVVTKIDLAPDGLHDKIMENAVHELTNKLVEIQADRIARTIPKLQQQLTDLLQARQGELATLPRGISTEAEAGSMLFRLVADRKAILDRLLIEGDYTEEPGELFHAAAAMHRMFIEYQAQLASSKGNQESILKLHDHILGLMRSCRGANLPDFLPMRVLRQLVKEQVEKNADICEKLVPRVYKYAHHVASHVEGKIMESYPQLCAKAKALATEVLGEAKQHSMDFVKRLLHMEANMITMNDASYMQAVQAYRESFPNPPLADSRDGSMDWVTAREMQLRLYAYWPSVQQRLAELVWMEVKYSVQQALLTTVDYRVLQLPGMEKQKVISLMHETPAVHRKRESLIRRIEMLKKGNELVVTLPKLFASLTEA</sequence>
<accession>A0A388KBX7</accession>
<dbReference type="GO" id="GO:0005525">
    <property type="term" value="F:GTP binding"/>
    <property type="evidence" value="ECO:0007669"/>
    <property type="project" value="InterPro"/>
</dbReference>
<evidence type="ECO:0008006" key="7">
    <source>
        <dbReference type="Google" id="ProtNLM"/>
    </source>
</evidence>
<dbReference type="PANTHER" id="PTHR11566:SF173">
    <property type="entry name" value="DYNAMIN-RELATED PROTEIN 4C"/>
    <property type="match status" value="1"/>
</dbReference>
<gene>
    <name evidence="5" type="ORF">CBR_g694</name>
</gene>
<dbReference type="InterPro" id="IPR027417">
    <property type="entry name" value="P-loop_NTPase"/>
</dbReference>
<dbReference type="InterPro" id="IPR003130">
    <property type="entry name" value="GED"/>
</dbReference>
<dbReference type="InterPro" id="IPR022812">
    <property type="entry name" value="Dynamin"/>
</dbReference>
<dbReference type="GO" id="GO:0016020">
    <property type="term" value="C:membrane"/>
    <property type="evidence" value="ECO:0007669"/>
    <property type="project" value="TreeGrafter"/>
</dbReference>
<dbReference type="OMA" id="VIANQFK"/>
<evidence type="ECO:0000259" key="4">
    <source>
        <dbReference type="PROSITE" id="PS51718"/>
    </source>
</evidence>
<organism evidence="5 6">
    <name type="scientific">Chara braunii</name>
    <name type="common">Braun's stonewort</name>
    <dbReference type="NCBI Taxonomy" id="69332"/>
    <lineage>
        <taxon>Eukaryota</taxon>
        <taxon>Viridiplantae</taxon>
        <taxon>Streptophyta</taxon>
        <taxon>Charophyceae</taxon>
        <taxon>Charales</taxon>
        <taxon>Characeae</taxon>
        <taxon>Chara</taxon>
    </lineage>
</organism>
<dbReference type="Proteomes" id="UP000265515">
    <property type="component" value="Unassembled WGS sequence"/>
</dbReference>
<dbReference type="GO" id="GO:0003924">
    <property type="term" value="F:GTPase activity"/>
    <property type="evidence" value="ECO:0007669"/>
    <property type="project" value="InterPro"/>
</dbReference>
<keyword evidence="2" id="KW-0342">GTP-binding</keyword>
<evidence type="ECO:0000256" key="2">
    <source>
        <dbReference type="ARBA" id="ARBA00023134"/>
    </source>
</evidence>
<protein>
    <recommendedName>
        <fullName evidence="7">GED domain-containing protein</fullName>
    </recommendedName>
</protein>
<dbReference type="Pfam" id="PF01031">
    <property type="entry name" value="Dynamin_M"/>
    <property type="match status" value="1"/>
</dbReference>
<dbReference type="Pfam" id="PF02212">
    <property type="entry name" value="GED"/>
    <property type="match status" value="1"/>
</dbReference>